<evidence type="ECO:0000256" key="1">
    <source>
        <dbReference type="ARBA" id="ARBA00008683"/>
    </source>
</evidence>
<dbReference type="SUPFAM" id="SSF52096">
    <property type="entry name" value="ClpP/crotonase"/>
    <property type="match status" value="1"/>
</dbReference>
<evidence type="ECO:0000256" key="2">
    <source>
        <dbReference type="ARBA" id="ARBA00022670"/>
    </source>
</evidence>
<keyword evidence="4" id="KW-0720">Serine protease</keyword>
<dbReference type="EMBL" id="MBPK01000009">
    <property type="protein sequence ID" value="PKT82169.1"/>
    <property type="molecule type" value="Genomic_DNA"/>
</dbReference>
<dbReference type="PANTHER" id="PTHR42987:SF7">
    <property type="entry name" value="SIGNAL PEPTIDE PEPTIDASE SPPA-RELATED"/>
    <property type="match status" value="1"/>
</dbReference>
<dbReference type="InterPro" id="IPR004635">
    <property type="entry name" value="Pept_S49_SppA"/>
</dbReference>
<dbReference type="InterPro" id="IPR047272">
    <property type="entry name" value="S49_SppA_C"/>
</dbReference>
<reference evidence="6 7" key="1">
    <citation type="submission" date="2016-07" db="EMBL/GenBank/DDBJ databases">
        <title>Detection of Helicobacter winghamensis from caecal content of red fox (Vulpes vulpes).</title>
        <authorList>
            <person name="Zanoni R.G."/>
            <person name="Florio D."/>
            <person name="Caffara M."/>
            <person name="Renzi M."/>
            <person name="Parisi A."/>
            <person name="Pasquali F."/>
            <person name="Manfreda G."/>
        </authorList>
    </citation>
    <scope>NUCLEOTIDE SEQUENCE [LARGE SCALE GENOMIC DNA]</scope>
    <source>
        <strain evidence="6 7">295_13</strain>
    </source>
</reference>
<dbReference type="Gene3D" id="6.20.330.10">
    <property type="match status" value="1"/>
</dbReference>
<evidence type="ECO:0000313" key="6">
    <source>
        <dbReference type="EMBL" id="PKT82169.1"/>
    </source>
</evidence>
<feature type="domain" description="Peptidase S49" evidence="5">
    <location>
        <begin position="106"/>
        <end position="253"/>
    </location>
</feature>
<dbReference type="Gene3D" id="3.90.226.10">
    <property type="entry name" value="2-enoyl-CoA Hydratase, Chain A, domain 1"/>
    <property type="match status" value="1"/>
</dbReference>
<accession>A0A2N3PKP2</accession>
<dbReference type="AlphaFoldDB" id="A0A2N3PKP2"/>
<name>A0A2N3PKP2_9HELI</name>
<dbReference type="Proteomes" id="UP000233350">
    <property type="component" value="Unassembled WGS sequence"/>
</dbReference>
<keyword evidence="3" id="KW-0378">Hydrolase</keyword>
<organism evidence="6 7">
    <name type="scientific">Helicobacter winghamensis</name>
    <dbReference type="NCBI Taxonomy" id="157268"/>
    <lineage>
        <taxon>Bacteria</taxon>
        <taxon>Pseudomonadati</taxon>
        <taxon>Campylobacterota</taxon>
        <taxon>Epsilonproteobacteria</taxon>
        <taxon>Campylobacterales</taxon>
        <taxon>Helicobacteraceae</taxon>
        <taxon>Helicobacter</taxon>
    </lineage>
</organism>
<keyword evidence="7" id="KW-1185">Reference proteome</keyword>
<evidence type="ECO:0000313" key="7">
    <source>
        <dbReference type="Proteomes" id="UP000233350"/>
    </source>
</evidence>
<comment type="similarity">
    <text evidence="1">Belongs to the peptidase S49 family.</text>
</comment>
<dbReference type="GO" id="GO:0008236">
    <property type="term" value="F:serine-type peptidase activity"/>
    <property type="evidence" value="ECO:0007669"/>
    <property type="project" value="UniProtKB-KW"/>
</dbReference>
<dbReference type="InterPro" id="IPR002142">
    <property type="entry name" value="Peptidase_S49"/>
</dbReference>
<protein>
    <submittedName>
        <fullName evidence="6">Endopeptidase IV</fullName>
    </submittedName>
</protein>
<gene>
    <name evidence="6" type="ORF">BCM31_05250</name>
</gene>
<dbReference type="GO" id="GO:0006508">
    <property type="term" value="P:proteolysis"/>
    <property type="evidence" value="ECO:0007669"/>
    <property type="project" value="UniProtKB-KW"/>
</dbReference>
<proteinExistence type="inferred from homology"/>
<dbReference type="Pfam" id="PF01343">
    <property type="entry name" value="Peptidase_S49"/>
    <property type="match status" value="1"/>
</dbReference>
<evidence type="ECO:0000256" key="4">
    <source>
        <dbReference type="ARBA" id="ARBA00022825"/>
    </source>
</evidence>
<sequence>MYGEFMRFFNIFIKPLEFVGKHLKALIFLLVVVLIFMSKQEKVLEDANVARIDLYGAILQSDTFLQELESLEKNPHLKGILLVIDSPGGAIAPSVEISEAIKRVNFKIPVVAYAQGAMASGSYLAGVWADSIVANRGAMLGSIGVIINGMDLSELAKKVGIAPQTIKAGIYKEAGTPMRSWNKEEERMLKDLVQEQYWMFVEEVVNARKLDIAQEPNFAQGRILSAKNAFELGLVDKVGSIYDAQMLLFKKANILEPKWLKKEKDKIEVYLEKIFGEQISNGIQNGILKGLEQFSKVQ</sequence>
<dbReference type="InterPro" id="IPR029045">
    <property type="entry name" value="ClpP/crotonase-like_dom_sf"/>
</dbReference>
<dbReference type="NCBIfam" id="TIGR00706">
    <property type="entry name" value="SppA_dom"/>
    <property type="match status" value="1"/>
</dbReference>
<evidence type="ECO:0000256" key="3">
    <source>
        <dbReference type="ARBA" id="ARBA00022801"/>
    </source>
</evidence>
<dbReference type="STRING" id="556267.HWAG_01487"/>
<keyword evidence="2" id="KW-0645">Protease</keyword>
<comment type="caution">
    <text evidence="6">The sequence shown here is derived from an EMBL/GenBank/DDBJ whole genome shotgun (WGS) entry which is preliminary data.</text>
</comment>
<evidence type="ECO:0000259" key="5">
    <source>
        <dbReference type="Pfam" id="PF01343"/>
    </source>
</evidence>
<dbReference type="PANTHER" id="PTHR42987">
    <property type="entry name" value="PEPTIDASE S49"/>
    <property type="match status" value="1"/>
</dbReference>
<dbReference type="CDD" id="cd07023">
    <property type="entry name" value="S49_Sppa_N_C"/>
    <property type="match status" value="1"/>
</dbReference>